<keyword evidence="1" id="KW-1133">Transmembrane helix</keyword>
<dbReference type="OMA" id="GSIDWEC"/>
<dbReference type="InterPro" id="IPR036869">
    <property type="entry name" value="J_dom_sf"/>
</dbReference>
<dbReference type="InterPro" id="IPR050817">
    <property type="entry name" value="DjlA_DnaK_co-chaperone"/>
</dbReference>
<dbReference type="Gramene" id="AUR62037099-RA">
    <property type="protein sequence ID" value="AUR62037099-RA:cds"/>
    <property type="gene ID" value="AUR62037099"/>
</dbReference>
<protein>
    <recommendedName>
        <fullName evidence="2">J domain-containing protein</fullName>
    </recommendedName>
</protein>
<feature type="domain" description="J" evidence="2">
    <location>
        <begin position="3"/>
        <end position="73"/>
    </location>
</feature>
<dbReference type="SMART" id="SM00271">
    <property type="entry name" value="DnaJ"/>
    <property type="match status" value="1"/>
</dbReference>
<keyword evidence="1" id="KW-0472">Membrane</keyword>
<reference evidence="3" key="1">
    <citation type="journal article" date="2017" name="Nature">
        <title>The genome of Chenopodium quinoa.</title>
        <authorList>
            <person name="Jarvis D.E."/>
            <person name="Ho Y.S."/>
            <person name="Lightfoot D.J."/>
            <person name="Schmoeckel S.M."/>
            <person name="Li B."/>
            <person name="Borm T.J.A."/>
            <person name="Ohyanagi H."/>
            <person name="Mineta K."/>
            <person name="Michell C.T."/>
            <person name="Saber N."/>
            <person name="Kharbatia N.M."/>
            <person name="Rupper R.R."/>
            <person name="Sharp A.R."/>
            <person name="Dally N."/>
            <person name="Boughton B.A."/>
            <person name="Woo Y.H."/>
            <person name="Gao G."/>
            <person name="Schijlen E.G.W.M."/>
            <person name="Guo X."/>
            <person name="Momin A.A."/>
            <person name="Negrao S."/>
            <person name="Al-Babili S."/>
            <person name="Gehring C."/>
            <person name="Roessner U."/>
            <person name="Jung C."/>
            <person name="Murphy K."/>
            <person name="Arold S.T."/>
            <person name="Gojobori T."/>
            <person name="van der Linden C.G."/>
            <person name="van Loo E.N."/>
            <person name="Jellen E.N."/>
            <person name="Maughan P.J."/>
            <person name="Tester M."/>
        </authorList>
    </citation>
    <scope>NUCLEOTIDE SEQUENCE [LARGE SCALE GENOMIC DNA]</scope>
    <source>
        <strain evidence="3">cv. PI 614886</strain>
    </source>
</reference>
<dbReference type="PROSITE" id="PS00636">
    <property type="entry name" value="DNAJ_1"/>
    <property type="match status" value="1"/>
</dbReference>
<dbReference type="InterPro" id="IPR018253">
    <property type="entry name" value="DnaJ_domain_CS"/>
</dbReference>
<keyword evidence="1" id="KW-0812">Transmembrane</keyword>
<reference evidence="3" key="2">
    <citation type="submission" date="2021-03" db="UniProtKB">
        <authorList>
            <consortium name="EnsemblPlants"/>
        </authorList>
    </citation>
    <scope>IDENTIFICATION</scope>
</reference>
<dbReference type="Pfam" id="PF00226">
    <property type="entry name" value="DnaJ"/>
    <property type="match status" value="1"/>
</dbReference>
<dbReference type="SUPFAM" id="SSF46565">
    <property type="entry name" value="Chaperone J-domain"/>
    <property type="match status" value="1"/>
</dbReference>
<dbReference type="Gene3D" id="1.10.287.110">
    <property type="entry name" value="DnaJ domain"/>
    <property type="match status" value="1"/>
</dbReference>
<dbReference type="CDD" id="cd06257">
    <property type="entry name" value="DnaJ"/>
    <property type="match status" value="1"/>
</dbReference>
<proteinExistence type="predicted"/>
<accession>A0A803MY19</accession>
<dbReference type="Proteomes" id="UP000596660">
    <property type="component" value="Unplaced"/>
</dbReference>
<dbReference type="PANTHER" id="PTHR24074">
    <property type="entry name" value="CO-CHAPERONE PROTEIN DJLA"/>
    <property type="match status" value="1"/>
</dbReference>
<dbReference type="PRINTS" id="PR00625">
    <property type="entry name" value="JDOMAIN"/>
</dbReference>
<dbReference type="EnsemblPlants" id="AUR62037099-RA">
    <property type="protein sequence ID" value="AUR62037099-RA:cds"/>
    <property type="gene ID" value="AUR62037099"/>
</dbReference>
<evidence type="ECO:0000259" key="2">
    <source>
        <dbReference type="PROSITE" id="PS50076"/>
    </source>
</evidence>
<evidence type="ECO:0000256" key="1">
    <source>
        <dbReference type="SAM" id="Phobius"/>
    </source>
</evidence>
<evidence type="ECO:0000313" key="3">
    <source>
        <dbReference type="EnsemblPlants" id="AUR62037099-RA:cds"/>
    </source>
</evidence>
<keyword evidence="4" id="KW-1185">Reference proteome</keyword>
<dbReference type="AlphaFoldDB" id="A0A803MY19"/>
<feature type="transmembrane region" description="Helical" evidence="1">
    <location>
        <begin position="131"/>
        <end position="148"/>
    </location>
</feature>
<dbReference type="InterPro" id="IPR001623">
    <property type="entry name" value="DnaJ_domain"/>
</dbReference>
<sequence length="192" mass="21484">MADHYRILGITKNASKSEIKDAFRKLAVQFHPDKHAQSSKSAKDAVTLKFKQVSEAYEVLIDDRKRAAYNLSRYSSGGSNNFYNNNNSSYNAGYYRRGGTYYRPPPSSSSGANRFATNLDAVFRYMTTRSFLLHLAFAGILLGGTVVIDMSGEALWKMQNPGDVPRSFRKLIKRKPDETVDSSTKSQKVSST</sequence>
<name>A0A803MY19_CHEQI</name>
<dbReference type="PROSITE" id="PS50076">
    <property type="entry name" value="DNAJ_2"/>
    <property type="match status" value="1"/>
</dbReference>
<evidence type="ECO:0000313" key="4">
    <source>
        <dbReference type="Proteomes" id="UP000596660"/>
    </source>
</evidence>
<organism evidence="3 4">
    <name type="scientific">Chenopodium quinoa</name>
    <name type="common">Quinoa</name>
    <dbReference type="NCBI Taxonomy" id="63459"/>
    <lineage>
        <taxon>Eukaryota</taxon>
        <taxon>Viridiplantae</taxon>
        <taxon>Streptophyta</taxon>
        <taxon>Embryophyta</taxon>
        <taxon>Tracheophyta</taxon>
        <taxon>Spermatophyta</taxon>
        <taxon>Magnoliopsida</taxon>
        <taxon>eudicotyledons</taxon>
        <taxon>Gunneridae</taxon>
        <taxon>Pentapetalae</taxon>
        <taxon>Caryophyllales</taxon>
        <taxon>Chenopodiaceae</taxon>
        <taxon>Chenopodioideae</taxon>
        <taxon>Atripliceae</taxon>
        <taxon>Chenopodium</taxon>
    </lineage>
</organism>